<dbReference type="InterPro" id="IPR035979">
    <property type="entry name" value="RBD_domain_sf"/>
</dbReference>
<protein>
    <recommendedName>
        <fullName evidence="4">RRM domain-containing protein</fullName>
    </recommendedName>
</protein>
<feature type="compositionally biased region" description="Polar residues" evidence="1">
    <location>
        <begin position="26"/>
        <end position="43"/>
    </location>
</feature>
<sequence>MSNQDKQAVTKGRDLSGPWRPGIVTPASTGNADTPKTPNSSNYRGDLTNPRNKSADIPDEENCGTWWTNLPPNCTYEMLFDSMRNIGAVSHAIINPPVGTHGTSAAKVEFFERASVDRLMAQTKTGHIRGHIRVGGRIPHITLNRIKVTSHSNILPIDQGNGGRGSRVLQVIGDPRVVQKEYLEATLANPQNRIIYGLEKARTFQKSGGRCCVELRFASYTVQAARAREIFLSQKRRGEISAEERALWEGVTCLYAPDPCA</sequence>
<feature type="region of interest" description="Disordered" evidence="1">
    <location>
        <begin position="1"/>
        <end position="64"/>
    </location>
</feature>
<dbReference type="GO" id="GO:0003676">
    <property type="term" value="F:nucleic acid binding"/>
    <property type="evidence" value="ECO:0007669"/>
    <property type="project" value="InterPro"/>
</dbReference>
<accession>A0A439CY30</accession>
<dbReference type="CDD" id="cd00590">
    <property type="entry name" value="RRM_SF"/>
    <property type="match status" value="1"/>
</dbReference>
<dbReference type="SUPFAM" id="SSF54928">
    <property type="entry name" value="RNA-binding domain, RBD"/>
    <property type="match status" value="1"/>
</dbReference>
<gene>
    <name evidence="2" type="ORF">EKO27_g7970</name>
</gene>
<dbReference type="EMBL" id="RYZI01000280">
    <property type="protein sequence ID" value="RWA07132.1"/>
    <property type="molecule type" value="Genomic_DNA"/>
</dbReference>
<proteinExistence type="predicted"/>
<evidence type="ECO:0008006" key="4">
    <source>
        <dbReference type="Google" id="ProtNLM"/>
    </source>
</evidence>
<comment type="caution">
    <text evidence="2">The sequence shown here is derived from an EMBL/GenBank/DDBJ whole genome shotgun (WGS) entry which is preliminary data.</text>
</comment>
<reference evidence="2 3" key="1">
    <citation type="submission" date="2018-12" db="EMBL/GenBank/DDBJ databases">
        <title>Draft genome sequence of Xylaria grammica IHI A82.</title>
        <authorList>
            <person name="Buettner E."/>
            <person name="Kellner H."/>
        </authorList>
    </citation>
    <scope>NUCLEOTIDE SEQUENCE [LARGE SCALE GENOMIC DNA]</scope>
    <source>
        <strain evidence="2 3">IHI A82</strain>
    </source>
</reference>
<evidence type="ECO:0000313" key="3">
    <source>
        <dbReference type="Proteomes" id="UP000286045"/>
    </source>
</evidence>
<evidence type="ECO:0000313" key="2">
    <source>
        <dbReference type="EMBL" id="RWA07132.1"/>
    </source>
</evidence>
<keyword evidence="3" id="KW-1185">Reference proteome</keyword>
<dbReference type="Proteomes" id="UP000286045">
    <property type="component" value="Unassembled WGS sequence"/>
</dbReference>
<dbReference type="STRING" id="363999.A0A439CY30"/>
<dbReference type="AlphaFoldDB" id="A0A439CY30"/>
<name>A0A439CY30_9PEZI</name>
<evidence type="ECO:0000256" key="1">
    <source>
        <dbReference type="SAM" id="MobiDB-lite"/>
    </source>
</evidence>
<organism evidence="2 3">
    <name type="scientific">Xylaria grammica</name>
    <dbReference type="NCBI Taxonomy" id="363999"/>
    <lineage>
        <taxon>Eukaryota</taxon>
        <taxon>Fungi</taxon>
        <taxon>Dikarya</taxon>
        <taxon>Ascomycota</taxon>
        <taxon>Pezizomycotina</taxon>
        <taxon>Sordariomycetes</taxon>
        <taxon>Xylariomycetidae</taxon>
        <taxon>Xylariales</taxon>
        <taxon>Xylariaceae</taxon>
        <taxon>Xylaria</taxon>
    </lineage>
</organism>